<dbReference type="InterPro" id="IPR001589">
    <property type="entry name" value="Actinin_actin-bd_CS"/>
</dbReference>
<name>A0A7R9CEJ7_TIMCR</name>
<proteinExistence type="predicted"/>
<dbReference type="Gene3D" id="1.10.418.10">
    <property type="entry name" value="Calponin-like domain"/>
    <property type="match status" value="1"/>
</dbReference>
<dbReference type="AlphaFoldDB" id="A0A7R9CEJ7"/>
<feature type="region of interest" description="Disordered" evidence="1">
    <location>
        <begin position="138"/>
        <end position="163"/>
    </location>
</feature>
<dbReference type="EMBL" id="OC317170">
    <property type="protein sequence ID" value="CAD7395231.1"/>
    <property type="molecule type" value="Genomic_DNA"/>
</dbReference>
<evidence type="ECO:0000313" key="2">
    <source>
        <dbReference type="EMBL" id="CAD7395231.1"/>
    </source>
</evidence>
<dbReference type="InterPro" id="IPR036872">
    <property type="entry name" value="CH_dom_sf"/>
</dbReference>
<sequence length="163" mass="18483">MTNQENIANQENMTDQENIANQENMTNQENIANQENMTDQENIANQENMTDQENIANRQNNLDYCEISALDNAATETGDEQERVQKKTFVNWINSYLSKSPVNPSSRPNFLSPPHLQFVTGIHNEVVTLNDRFRGDVDTRGRNKHIAPGDDPDMHQAPGSTHT</sequence>
<gene>
    <name evidence="2" type="ORF">TCEB3V08_LOCUS3032</name>
</gene>
<dbReference type="SUPFAM" id="SSF47576">
    <property type="entry name" value="Calponin-homology domain, CH-domain"/>
    <property type="match status" value="1"/>
</dbReference>
<evidence type="ECO:0000256" key="1">
    <source>
        <dbReference type="SAM" id="MobiDB-lite"/>
    </source>
</evidence>
<organism evidence="2">
    <name type="scientific">Timema cristinae</name>
    <name type="common">Walking stick</name>
    <dbReference type="NCBI Taxonomy" id="61476"/>
    <lineage>
        <taxon>Eukaryota</taxon>
        <taxon>Metazoa</taxon>
        <taxon>Ecdysozoa</taxon>
        <taxon>Arthropoda</taxon>
        <taxon>Hexapoda</taxon>
        <taxon>Insecta</taxon>
        <taxon>Pterygota</taxon>
        <taxon>Neoptera</taxon>
        <taxon>Polyneoptera</taxon>
        <taxon>Phasmatodea</taxon>
        <taxon>Timematodea</taxon>
        <taxon>Timematoidea</taxon>
        <taxon>Timematidae</taxon>
        <taxon>Timema</taxon>
    </lineage>
</organism>
<reference evidence="2" key="1">
    <citation type="submission" date="2020-11" db="EMBL/GenBank/DDBJ databases">
        <authorList>
            <person name="Tran Van P."/>
        </authorList>
    </citation>
    <scope>NUCLEOTIDE SEQUENCE</scope>
</reference>
<accession>A0A7R9CEJ7</accession>
<dbReference type="PROSITE" id="PS00019">
    <property type="entry name" value="ACTININ_1"/>
    <property type="match status" value="1"/>
</dbReference>
<protein>
    <submittedName>
        <fullName evidence="2">Uncharacterized protein</fullName>
    </submittedName>
</protein>